<dbReference type="EMBL" id="GBRH01219830">
    <property type="protein sequence ID" value="JAD78065.1"/>
    <property type="molecule type" value="Transcribed_RNA"/>
</dbReference>
<evidence type="ECO:0000313" key="1">
    <source>
        <dbReference type="EMBL" id="JAD78065.1"/>
    </source>
</evidence>
<sequence length="73" mass="8423">MALYSTPPLLDVLQPRTRAEWLVTWQTNARWHHALIVTLSPVPLSLAKSCVSKLRRDWTSMTRVLHLVKTLMS</sequence>
<accession>A0A0A9CXF1</accession>
<organism evidence="1">
    <name type="scientific">Arundo donax</name>
    <name type="common">Giant reed</name>
    <name type="synonym">Donax arundinaceus</name>
    <dbReference type="NCBI Taxonomy" id="35708"/>
    <lineage>
        <taxon>Eukaryota</taxon>
        <taxon>Viridiplantae</taxon>
        <taxon>Streptophyta</taxon>
        <taxon>Embryophyta</taxon>
        <taxon>Tracheophyta</taxon>
        <taxon>Spermatophyta</taxon>
        <taxon>Magnoliopsida</taxon>
        <taxon>Liliopsida</taxon>
        <taxon>Poales</taxon>
        <taxon>Poaceae</taxon>
        <taxon>PACMAD clade</taxon>
        <taxon>Arundinoideae</taxon>
        <taxon>Arundineae</taxon>
        <taxon>Arundo</taxon>
    </lineage>
</organism>
<protein>
    <submittedName>
        <fullName evidence="1">Uncharacterized protein</fullName>
    </submittedName>
</protein>
<proteinExistence type="predicted"/>
<reference evidence="1" key="1">
    <citation type="submission" date="2014-09" db="EMBL/GenBank/DDBJ databases">
        <authorList>
            <person name="Magalhaes I.L.F."/>
            <person name="Oliveira U."/>
            <person name="Santos F.R."/>
            <person name="Vidigal T.H.D.A."/>
            <person name="Brescovit A.D."/>
            <person name="Santos A.J."/>
        </authorList>
    </citation>
    <scope>NUCLEOTIDE SEQUENCE</scope>
    <source>
        <tissue evidence="1">Shoot tissue taken approximately 20 cm above the soil surface</tissue>
    </source>
</reference>
<name>A0A0A9CXF1_ARUDO</name>
<dbReference type="AlphaFoldDB" id="A0A0A9CXF1"/>
<reference evidence="1" key="2">
    <citation type="journal article" date="2015" name="Data Brief">
        <title>Shoot transcriptome of the giant reed, Arundo donax.</title>
        <authorList>
            <person name="Barrero R.A."/>
            <person name="Guerrero F.D."/>
            <person name="Moolhuijzen P."/>
            <person name="Goolsby J.A."/>
            <person name="Tidwell J."/>
            <person name="Bellgard S.E."/>
            <person name="Bellgard M.I."/>
        </authorList>
    </citation>
    <scope>NUCLEOTIDE SEQUENCE</scope>
    <source>
        <tissue evidence="1">Shoot tissue taken approximately 20 cm above the soil surface</tissue>
    </source>
</reference>